<dbReference type="Pfam" id="PF01642">
    <property type="entry name" value="MM_CoA_mutase"/>
    <property type="match status" value="1"/>
</dbReference>
<keyword evidence="1" id="KW-0413">Isomerase</keyword>
<dbReference type="PANTHER" id="PTHR48101">
    <property type="entry name" value="METHYLMALONYL-COA MUTASE, MITOCHONDRIAL-RELATED"/>
    <property type="match status" value="1"/>
</dbReference>
<reference evidence="3" key="1">
    <citation type="submission" date="2023-05" db="EMBL/GenBank/DDBJ databases">
        <title>Comparative genomics of Bacillaceae isolates and their secondary metabolite potential.</title>
        <authorList>
            <person name="Song L."/>
            <person name="Nielsen L.J."/>
            <person name="Mohite O."/>
            <person name="Xu X."/>
            <person name="Weber T."/>
            <person name="Kovacs A.T."/>
        </authorList>
    </citation>
    <scope>NUCLEOTIDE SEQUENCE</scope>
    <source>
        <strain evidence="3">XLM17</strain>
    </source>
</reference>
<evidence type="ECO:0000256" key="1">
    <source>
        <dbReference type="ARBA" id="ARBA00023235"/>
    </source>
</evidence>
<evidence type="ECO:0000259" key="2">
    <source>
        <dbReference type="Pfam" id="PF01642"/>
    </source>
</evidence>
<keyword evidence="4" id="KW-1185">Reference proteome</keyword>
<feature type="domain" description="Methylmalonyl-CoA mutase alpha/beta chain catalytic" evidence="2">
    <location>
        <begin position="36"/>
        <end position="552"/>
    </location>
</feature>
<evidence type="ECO:0000313" key="4">
    <source>
        <dbReference type="Proteomes" id="UP001178288"/>
    </source>
</evidence>
<dbReference type="KEGG" id="nnv:QNH39_14980"/>
<dbReference type="GO" id="GO:0031419">
    <property type="term" value="F:cobalamin binding"/>
    <property type="evidence" value="ECO:0007669"/>
    <property type="project" value="InterPro"/>
</dbReference>
<dbReference type="Gene3D" id="3.20.20.240">
    <property type="entry name" value="Methylmalonyl-CoA mutase"/>
    <property type="match status" value="1"/>
</dbReference>
<dbReference type="PANTHER" id="PTHR48101:SF1">
    <property type="entry name" value="METHYLMALONYL-COA MUTASE, LARGE SUBUNIT"/>
    <property type="match status" value="1"/>
</dbReference>
<sequence length="560" mass="62897">MTQKTKDIAIANKMWMEERLEPWLLDNPERNSEFLTKSGLPVKALYTPEDLGRDPEQYLNEINFPGQFPFVRGVDPSMYRSNIWVMGMYSGFGSAEEANKRYRFLLEQGQTGFSIALDLPTQVGYDSDYELSEGEVGKVGVAIDSLEDMERLFEGVNFEKVRQIRTTANGIGPLMVALLVAYAEKQGIDPNNIKIFLQNDVLKEYIGRGTYIYPPEPSVKLSADVIEYCSKHLPNWVPIAFSGYHIRDSGSTAIQELAYSLSNAIAYIDETLSRGVEIDDFAPKVFTFLASSVDFLEEVAKFRAARRIWAKLMKEKYGAKNPDSMRYRIFAYTLGGALTAQQPLNNIVRVTIETMAAALGGVQTVATSSFDEALGLPTEQAVTVALRTQQIVAEESGVTNTIDALGGSYAIECLTDKIEEEVMKELERIDQLGGAVACIENGIFQKELAESAYRYQKNIESGKETLVGVNKYKVEEDLDTPVFEVNEEMEKRQIERLKELKASRNEEKVKEALQRIKEAEERRENVIPAMIEAVKVYASVGEISDVLRDIYGIYQDSAKF</sequence>
<dbReference type="InterPro" id="IPR016176">
    <property type="entry name" value="Cbl-dep_enz_cat"/>
</dbReference>
<accession>A0AA95MIZ9</accession>
<gene>
    <name evidence="3" type="ORF">QNH39_14980</name>
</gene>
<dbReference type="InterPro" id="IPR006098">
    <property type="entry name" value="MMCoA_mutase_a_cat"/>
</dbReference>
<dbReference type="InterPro" id="IPR006099">
    <property type="entry name" value="MeMalonylCoA_mutase_a/b_cat"/>
</dbReference>
<dbReference type="Proteomes" id="UP001178288">
    <property type="component" value="Chromosome"/>
</dbReference>
<dbReference type="GO" id="GO:0004494">
    <property type="term" value="F:methylmalonyl-CoA mutase activity"/>
    <property type="evidence" value="ECO:0007669"/>
    <property type="project" value="InterPro"/>
</dbReference>
<dbReference type="EMBL" id="CP126114">
    <property type="protein sequence ID" value="WHY83987.1"/>
    <property type="molecule type" value="Genomic_DNA"/>
</dbReference>
<proteinExistence type="predicted"/>
<protein>
    <submittedName>
        <fullName evidence="3">Methylmalonyl-CoA mutase family protein</fullName>
    </submittedName>
</protein>
<dbReference type="RefSeq" id="WP_066088009.1">
    <property type="nucleotide sequence ID" value="NZ_CP126114.1"/>
</dbReference>
<dbReference type="NCBIfam" id="TIGR00641">
    <property type="entry name" value="acid_CoA_mut_N"/>
    <property type="match status" value="1"/>
</dbReference>
<evidence type="ECO:0000313" key="3">
    <source>
        <dbReference type="EMBL" id="WHY83987.1"/>
    </source>
</evidence>
<dbReference type="SUPFAM" id="SSF51703">
    <property type="entry name" value="Cobalamin (vitamin B12)-dependent enzymes"/>
    <property type="match status" value="1"/>
</dbReference>
<dbReference type="AlphaFoldDB" id="A0AA95MIZ9"/>
<organism evidence="3 4">
    <name type="scientific">Neobacillus novalis</name>
    <dbReference type="NCBI Taxonomy" id="220687"/>
    <lineage>
        <taxon>Bacteria</taxon>
        <taxon>Bacillati</taxon>
        <taxon>Bacillota</taxon>
        <taxon>Bacilli</taxon>
        <taxon>Bacillales</taxon>
        <taxon>Bacillaceae</taxon>
        <taxon>Neobacillus</taxon>
    </lineage>
</organism>
<name>A0AA95MIZ9_9BACI</name>